<dbReference type="AlphaFoldDB" id="A0A933L064"/>
<evidence type="ECO:0000313" key="2">
    <source>
        <dbReference type="EMBL" id="MBI4920777.1"/>
    </source>
</evidence>
<keyword evidence="1" id="KW-1133">Transmembrane helix</keyword>
<gene>
    <name evidence="2" type="ORF">HY834_03440</name>
</gene>
<keyword evidence="1" id="KW-0812">Transmembrane</keyword>
<name>A0A933L064_9HYPH</name>
<feature type="transmembrane region" description="Helical" evidence="1">
    <location>
        <begin position="28"/>
        <end position="46"/>
    </location>
</feature>
<organism evidence="2 3">
    <name type="scientific">Devosia nanyangense</name>
    <dbReference type="NCBI Taxonomy" id="1228055"/>
    <lineage>
        <taxon>Bacteria</taxon>
        <taxon>Pseudomonadati</taxon>
        <taxon>Pseudomonadota</taxon>
        <taxon>Alphaproteobacteria</taxon>
        <taxon>Hyphomicrobiales</taxon>
        <taxon>Devosiaceae</taxon>
        <taxon>Devosia</taxon>
    </lineage>
</organism>
<proteinExistence type="predicted"/>
<evidence type="ECO:0000256" key="1">
    <source>
        <dbReference type="SAM" id="Phobius"/>
    </source>
</evidence>
<dbReference type="EMBL" id="JACRAF010000012">
    <property type="protein sequence ID" value="MBI4920777.1"/>
    <property type="molecule type" value="Genomic_DNA"/>
</dbReference>
<protein>
    <submittedName>
        <fullName evidence="2">Uncharacterized protein</fullName>
    </submittedName>
</protein>
<feature type="transmembrane region" description="Helical" evidence="1">
    <location>
        <begin position="175"/>
        <end position="196"/>
    </location>
</feature>
<dbReference type="Proteomes" id="UP000782610">
    <property type="component" value="Unassembled WGS sequence"/>
</dbReference>
<feature type="transmembrane region" description="Helical" evidence="1">
    <location>
        <begin position="66"/>
        <end position="88"/>
    </location>
</feature>
<feature type="transmembrane region" description="Helical" evidence="1">
    <location>
        <begin position="109"/>
        <end position="129"/>
    </location>
</feature>
<evidence type="ECO:0000313" key="3">
    <source>
        <dbReference type="Proteomes" id="UP000782610"/>
    </source>
</evidence>
<sequence length="245" mass="25487">MSTLAVFAPRRFLRLLAGDALNVSRDPMLLFAIAMSLAPAAALYFGKPAIDAAALSAFGVASLSAYLVPVALLIPASLVGWVSGFLLLEDRDEGTLLAIDVTPVGKSGFLAYRVGITALVSLAITAYAWPLIAPHVATGTMVLLSLLIAADAVASAVVLPAIARNKVEGLALTKLTNIVSIAPLIAFLPTPFRYFAGVVPTYWIGELLLPVSSPALPFAVTATLAIVLHIATVAGLFTLLRRRAG</sequence>
<keyword evidence="1" id="KW-0472">Membrane</keyword>
<comment type="caution">
    <text evidence="2">The sequence shown here is derived from an EMBL/GenBank/DDBJ whole genome shotgun (WGS) entry which is preliminary data.</text>
</comment>
<accession>A0A933L064</accession>
<feature type="transmembrane region" description="Helical" evidence="1">
    <location>
        <begin position="141"/>
        <end position="163"/>
    </location>
</feature>
<reference evidence="2" key="1">
    <citation type="submission" date="2020-07" db="EMBL/GenBank/DDBJ databases">
        <title>Huge and variable diversity of episymbiotic CPR bacteria and DPANN archaea in groundwater ecosystems.</title>
        <authorList>
            <person name="He C.Y."/>
            <person name="Keren R."/>
            <person name="Whittaker M."/>
            <person name="Farag I.F."/>
            <person name="Doudna J."/>
            <person name="Cate J.H.D."/>
            <person name="Banfield J.F."/>
        </authorList>
    </citation>
    <scope>NUCLEOTIDE SEQUENCE</scope>
    <source>
        <strain evidence="2">NC_groundwater_1586_Pr3_B-0.1um_66_15</strain>
    </source>
</reference>
<feature type="transmembrane region" description="Helical" evidence="1">
    <location>
        <begin position="216"/>
        <end position="240"/>
    </location>
</feature>